<reference evidence="10" key="1">
    <citation type="journal article" date="2019" name="Int. J. Syst. Evol. Microbiol.">
        <title>The Global Catalogue of Microorganisms (GCM) 10K type strain sequencing project: providing services to taxonomists for standard genome sequencing and annotation.</title>
        <authorList>
            <consortium name="The Broad Institute Genomics Platform"/>
            <consortium name="The Broad Institute Genome Sequencing Center for Infectious Disease"/>
            <person name="Wu L."/>
            <person name="Ma J."/>
        </authorList>
    </citation>
    <scope>NUCLEOTIDE SEQUENCE [LARGE SCALE GENOMIC DNA]</scope>
    <source>
        <strain evidence="10">JCM 16704</strain>
    </source>
</reference>
<feature type="domain" description="ABC3 transporter permease C-terminal" evidence="7">
    <location>
        <begin position="663"/>
        <end position="776"/>
    </location>
</feature>
<dbReference type="InterPro" id="IPR025857">
    <property type="entry name" value="MacB_PCD"/>
</dbReference>
<evidence type="ECO:0000256" key="4">
    <source>
        <dbReference type="ARBA" id="ARBA00022989"/>
    </source>
</evidence>
<feature type="transmembrane region" description="Helical" evidence="6">
    <location>
        <begin position="712"/>
        <end position="731"/>
    </location>
</feature>
<feature type="transmembrane region" description="Helical" evidence="6">
    <location>
        <begin position="321"/>
        <end position="348"/>
    </location>
</feature>
<feature type="transmembrane region" description="Helical" evidence="6">
    <location>
        <begin position="278"/>
        <end position="296"/>
    </location>
</feature>
<feature type="transmembrane region" description="Helical" evidence="6">
    <location>
        <begin position="743"/>
        <end position="764"/>
    </location>
</feature>
<dbReference type="InterPro" id="IPR003838">
    <property type="entry name" value="ABC3_permease_C"/>
</dbReference>
<evidence type="ECO:0000256" key="6">
    <source>
        <dbReference type="SAM" id="Phobius"/>
    </source>
</evidence>
<evidence type="ECO:0000256" key="1">
    <source>
        <dbReference type="ARBA" id="ARBA00004651"/>
    </source>
</evidence>
<feature type="transmembrane region" description="Helical" evidence="6">
    <location>
        <begin position="660"/>
        <end position="684"/>
    </location>
</feature>
<name>A0ABP7Y9V2_9SPHI</name>
<dbReference type="Pfam" id="PF12704">
    <property type="entry name" value="MacB_PCD"/>
    <property type="match status" value="2"/>
</dbReference>
<protein>
    <submittedName>
        <fullName evidence="9">ABC transporter permease</fullName>
    </submittedName>
</protein>
<comment type="subcellular location">
    <subcellularLocation>
        <location evidence="1">Cell membrane</location>
        <topology evidence="1">Multi-pass membrane protein</topology>
    </subcellularLocation>
</comment>
<feature type="transmembrane region" description="Helical" evidence="6">
    <location>
        <begin position="21"/>
        <end position="40"/>
    </location>
</feature>
<proteinExistence type="predicted"/>
<evidence type="ECO:0000313" key="10">
    <source>
        <dbReference type="Proteomes" id="UP001500101"/>
    </source>
</evidence>
<keyword evidence="10" id="KW-1185">Reference proteome</keyword>
<keyword evidence="4 6" id="KW-1133">Transmembrane helix</keyword>
<sequence>MNLKIAIRNLKKNKGFTAINMIGLAIGMAAALLILLWVNFQFSVNRTFPKVDQLFVVGTKAPSDNGIATWFSIAKPLGPVLKSDIPEIKDMTRLSSATGFLFTAGEKKLFPEVGAFVDSSFLSMFDLPVFTGDVKQVLKDPNQIVLTEKLANDLFGSTDVVGKTLRLDSTALLTVSAVLKDIPQEIGFAGYSYFLPWTFMEKAGLSDNHWGNSSVQAYVEVEKQANIPAIQSKLKDIVSRHSEIKVETFIKPVSDMYLYSKYENGEVVGGRISMVKTFILIAGFILLIACINFMNLSTAQSERRAKEVGIRKVVGAQKKTLIFQFLSESILMALISGVIALLLVALSLPSFNDLVGQKFQIPFADYKFWALFLCFILLTGILAGIYPAFFLSSFTPIKVLKGRFRQIQHKINPRKILVVTQFCVAIVLIVSTLVIRKQVQYAQDRDYGFEQQNLIYVSEVGKIADNSVSIKQALLSRNIATSVTRMMSPITERWSGWGGFLWEGKDPNDDTQFNRQTADDKVVETAGFELVMGRDFDLSKFPTDSSAAIINETAAKKMGFTDPIGKIIDDSGDKFHVIGVIKDFVQESPFDPIKPLIIEGASHWMNTMHIRFNPQLSTKEALERTEQVFKEFNSEYPFEFSFVDEAYALKFKEIEKTGKLATLFAGLTIFISCLGLFGLAAYMAESRTKEIGIRKVLGASVFSVTRMLSKEFLILVITSCIIAFPIAYWAMDKYLEDYTYRINISWGIFVLAGVGAILITLLSISYQSIKAAIANPVNSLRDE</sequence>
<evidence type="ECO:0000313" key="9">
    <source>
        <dbReference type="EMBL" id="GAA4132770.1"/>
    </source>
</evidence>
<evidence type="ECO:0000259" key="7">
    <source>
        <dbReference type="Pfam" id="PF02687"/>
    </source>
</evidence>
<feature type="domain" description="MacB-like periplasmic core" evidence="8">
    <location>
        <begin position="425"/>
        <end position="591"/>
    </location>
</feature>
<dbReference type="PANTHER" id="PTHR30572">
    <property type="entry name" value="MEMBRANE COMPONENT OF TRANSPORTER-RELATED"/>
    <property type="match status" value="1"/>
</dbReference>
<evidence type="ECO:0000256" key="2">
    <source>
        <dbReference type="ARBA" id="ARBA00022475"/>
    </source>
</evidence>
<dbReference type="InterPro" id="IPR050250">
    <property type="entry name" value="Macrolide_Exporter_MacB"/>
</dbReference>
<comment type="caution">
    <text evidence="9">The sequence shown here is derived from an EMBL/GenBank/DDBJ whole genome shotgun (WGS) entry which is preliminary data.</text>
</comment>
<evidence type="ECO:0000256" key="5">
    <source>
        <dbReference type="ARBA" id="ARBA00023136"/>
    </source>
</evidence>
<feature type="domain" description="ABC3 transporter permease C-terminal" evidence="7">
    <location>
        <begin position="280"/>
        <end position="393"/>
    </location>
</feature>
<gene>
    <name evidence="9" type="ORF">GCM10022216_04230</name>
</gene>
<feature type="domain" description="MacB-like periplasmic core" evidence="8">
    <location>
        <begin position="17"/>
        <end position="236"/>
    </location>
</feature>
<evidence type="ECO:0000259" key="8">
    <source>
        <dbReference type="Pfam" id="PF12704"/>
    </source>
</evidence>
<organism evidence="9 10">
    <name type="scientific">Sphingobacterium kyonggiense</name>
    <dbReference type="NCBI Taxonomy" id="714075"/>
    <lineage>
        <taxon>Bacteria</taxon>
        <taxon>Pseudomonadati</taxon>
        <taxon>Bacteroidota</taxon>
        <taxon>Sphingobacteriia</taxon>
        <taxon>Sphingobacteriales</taxon>
        <taxon>Sphingobacteriaceae</taxon>
        <taxon>Sphingobacterium</taxon>
    </lineage>
</organism>
<dbReference type="Pfam" id="PF02687">
    <property type="entry name" value="FtsX"/>
    <property type="match status" value="2"/>
</dbReference>
<keyword evidence="2" id="KW-1003">Cell membrane</keyword>
<keyword evidence="5 6" id="KW-0472">Membrane</keyword>
<feature type="transmembrane region" description="Helical" evidence="6">
    <location>
        <begin position="368"/>
        <end position="395"/>
    </location>
</feature>
<dbReference type="PANTHER" id="PTHR30572:SF18">
    <property type="entry name" value="ABC-TYPE MACROLIDE FAMILY EXPORT SYSTEM PERMEASE COMPONENT 2"/>
    <property type="match status" value="1"/>
</dbReference>
<feature type="transmembrane region" description="Helical" evidence="6">
    <location>
        <begin position="416"/>
        <end position="435"/>
    </location>
</feature>
<dbReference type="Proteomes" id="UP001500101">
    <property type="component" value="Unassembled WGS sequence"/>
</dbReference>
<dbReference type="EMBL" id="BAAAZI010000004">
    <property type="protein sequence ID" value="GAA4132770.1"/>
    <property type="molecule type" value="Genomic_DNA"/>
</dbReference>
<keyword evidence="3 6" id="KW-0812">Transmembrane</keyword>
<accession>A0ABP7Y9V2</accession>
<dbReference type="RefSeq" id="WP_344673027.1">
    <property type="nucleotide sequence ID" value="NZ_BAAAZI010000004.1"/>
</dbReference>
<evidence type="ECO:0000256" key="3">
    <source>
        <dbReference type="ARBA" id="ARBA00022692"/>
    </source>
</evidence>